<gene>
    <name evidence="1" type="ORF">D5F53_24340</name>
</gene>
<organism evidence="1 2">
    <name type="scientific">Paenibacillus lautus</name>
    <name type="common">Bacillus lautus</name>
    <dbReference type="NCBI Taxonomy" id="1401"/>
    <lineage>
        <taxon>Bacteria</taxon>
        <taxon>Bacillati</taxon>
        <taxon>Bacillota</taxon>
        <taxon>Bacilli</taxon>
        <taxon>Bacillales</taxon>
        <taxon>Paenibacillaceae</taxon>
        <taxon>Paenibacillus</taxon>
    </lineage>
</organism>
<dbReference type="EMBL" id="CP032412">
    <property type="protein sequence ID" value="AYB46231.1"/>
    <property type="molecule type" value="Genomic_DNA"/>
</dbReference>
<name>A0A385TS33_PAELA</name>
<dbReference type="KEGG" id="plw:D5F53_24340"/>
<dbReference type="Proteomes" id="UP000266552">
    <property type="component" value="Chromosome"/>
</dbReference>
<keyword evidence="2" id="KW-1185">Reference proteome</keyword>
<evidence type="ECO:0000313" key="2">
    <source>
        <dbReference type="Proteomes" id="UP000266552"/>
    </source>
</evidence>
<evidence type="ECO:0000313" key="1">
    <source>
        <dbReference type="EMBL" id="AYB46231.1"/>
    </source>
</evidence>
<proteinExistence type="predicted"/>
<accession>A0A385TS33</accession>
<sequence length="77" mass="9074">MRLTRREEHFELYGLDADTFKVNFALDEAQASIRAARFAPELTSTERITLLRDAVTRLHHGGLKWRDVKDKLYIDER</sequence>
<dbReference type="AlphaFoldDB" id="A0A385TS33"/>
<reference evidence="1 2" key="1">
    <citation type="submission" date="2018-09" db="EMBL/GenBank/DDBJ databases">
        <title>Genome Sequence of Paenibacillus lautus Strain E7593-69, Azo Dye-Degrading Bacteria, Isolated from Commercial Tattoo Inks.</title>
        <authorList>
            <person name="Nho S.W."/>
            <person name="Kim S.-J."/>
            <person name="Kweon O."/>
            <person name="Cerniglia C.E."/>
        </authorList>
    </citation>
    <scope>NUCLEOTIDE SEQUENCE [LARGE SCALE GENOMIC DNA]</scope>
    <source>
        <strain evidence="1 2">E7593-69</strain>
    </source>
</reference>
<protein>
    <submittedName>
        <fullName evidence="1">Uncharacterized protein</fullName>
    </submittedName>
</protein>